<accession>A0ABD1VZP1</accession>
<evidence type="ECO:0000313" key="2">
    <source>
        <dbReference type="Proteomes" id="UP001604336"/>
    </source>
</evidence>
<dbReference type="Proteomes" id="UP001604336">
    <property type="component" value="Unassembled WGS sequence"/>
</dbReference>
<protein>
    <submittedName>
        <fullName evidence="1">Uncharacterized protein</fullName>
    </submittedName>
</protein>
<gene>
    <name evidence="1" type="ORF">Adt_03760</name>
</gene>
<evidence type="ECO:0000313" key="1">
    <source>
        <dbReference type="EMBL" id="KAL2542782.1"/>
    </source>
</evidence>
<proteinExistence type="predicted"/>
<keyword evidence="2" id="KW-1185">Reference proteome</keyword>
<sequence>MRALNDGPRVDVLLDFSVLRLLGCGDKATAINYDGILPIRGVDGSTGEVIHLDAAPSLREADDPFRADVVRWAALDVPSIMVEEDLKKLREAYRIPAEIVLMLPEPNERACFSRRGCTA</sequence>
<dbReference type="AlphaFoldDB" id="A0ABD1VZP1"/>
<organism evidence="1 2">
    <name type="scientific">Abeliophyllum distichum</name>
    <dbReference type="NCBI Taxonomy" id="126358"/>
    <lineage>
        <taxon>Eukaryota</taxon>
        <taxon>Viridiplantae</taxon>
        <taxon>Streptophyta</taxon>
        <taxon>Embryophyta</taxon>
        <taxon>Tracheophyta</taxon>
        <taxon>Spermatophyta</taxon>
        <taxon>Magnoliopsida</taxon>
        <taxon>eudicotyledons</taxon>
        <taxon>Gunneridae</taxon>
        <taxon>Pentapetalae</taxon>
        <taxon>asterids</taxon>
        <taxon>lamiids</taxon>
        <taxon>Lamiales</taxon>
        <taxon>Oleaceae</taxon>
        <taxon>Forsythieae</taxon>
        <taxon>Abeliophyllum</taxon>
    </lineage>
</organism>
<reference evidence="2" key="1">
    <citation type="submission" date="2024-07" db="EMBL/GenBank/DDBJ databases">
        <title>Two chromosome-level genome assemblies of Korean endemic species Abeliophyllum distichum and Forsythia ovata (Oleaceae).</title>
        <authorList>
            <person name="Jang H."/>
        </authorList>
    </citation>
    <scope>NUCLEOTIDE SEQUENCE [LARGE SCALE GENOMIC DNA]</scope>
</reference>
<name>A0ABD1VZP1_9LAMI</name>
<dbReference type="EMBL" id="JBFOLK010000001">
    <property type="protein sequence ID" value="KAL2542782.1"/>
    <property type="molecule type" value="Genomic_DNA"/>
</dbReference>
<comment type="caution">
    <text evidence="1">The sequence shown here is derived from an EMBL/GenBank/DDBJ whole genome shotgun (WGS) entry which is preliminary data.</text>
</comment>